<dbReference type="InterPro" id="IPR002500">
    <property type="entry name" value="PAPS_reduct_dom"/>
</dbReference>
<dbReference type="PROSITE" id="PS51379">
    <property type="entry name" value="4FE4S_FER_2"/>
    <property type="match status" value="1"/>
</dbReference>
<proteinExistence type="predicted"/>
<dbReference type="STRING" id="626940.BHW43_09085"/>
<organism evidence="2 3">
    <name type="scientific">Phascolarctobacterium succinatutens</name>
    <dbReference type="NCBI Taxonomy" id="626940"/>
    <lineage>
        <taxon>Bacteria</taxon>
        <taxon>Bacillati</taxon>
        <taxon>Bacillota</taxon>
        <taxon>Negativicutes</taxon>
        <taxon>Acidaminococcales</taxon>
        <taxon>Acidaminococcaceae</taxon>
        <taxon>Phascolarctobacterium</taxon>
    </lineage>
</organism>
<dbReference type="Pfam" id="PF01507">
    <property type="entry name" value="PAPS_reduct"/>
    <property type="match status" value="1"/>
</dbReference>
<name>A0A1Q6R2T2_9FIRM</name>
<dbReference type="Proteomes" id="UP000186777">
    <property type="component" value="Unassembled WGS sequence"/>
</dbReference>
<reference evidence="2 3" key="1">
    <citation type="journal article" date="2016" name="Nat. Biotechnol.">
        <title>Measurement of bacterial replication rates in microbial communities.</title>
        <authorList>
            <person name="Brown C.T."/>
            <person name="Olm M.R."/>
            <person name="Thomas B.C."/>
            <person name="Banfield J.F."/>
        </authorList>
    </citation>
    <scope>NUCLEOTIDE SEQUENCE [LARGE SCALE GENOMIC DNA]</scope>
    <source>
        <strain evidence="2">46_33</strain>
    </source>
</reference>
<protein>
    <submittedName>
        <fullName evidence="2">Phosphoadenosine phosphosulfate reductase</fullName>
    </submittedName>
</protein>
<evidence type="ECO:0000313" key="2">
    <source>
        <dbReference type="EMBL" id="OLA36688.1"/>
    </source>
</evidence>
<dbReference type="SUPFAM" id="SSF52402">
    <property type="entry name" value="Adenine nucleotide alpha hydrolases-like"/>
    <property type="match status" value="1"/>
</dbReference>
<feature type="domain" description="4Fe-4S ferredoxin-type" evidence="1">
    <location>
        <begin position="507"/>
        <end position="537"/>
    </location>
</feature>
<dbReference type="SUPFAM" id="SSF54862">
    <property type="entry name" value="4Fe-4S ferredoxins"/>
    <property type="match status" value="1"/>
</dbReference>
<dbReference type="PANTHER" id="PTHR43196:SF2">
    <property type="entry name" value="PHOSPHOADENOSINE PHOSPHOSULFATE REDUCTASE"/>
    <property type="match status" value="1"/>
</dbReference>
<dbReference type="AlphaFoldDB" id="A0A1Q6R2T2"/>
<dbReference type="GO" id="GO:0003824">
    <property type="term" value="F:catalytic activity"/>
    <property type="evidence" value="ECO:0007669"/>
    <property type="project" value="InterPro"/>
</dbReference>
<dbReference type="Gene3D" id="3.30.70.20">
    <property type="match status" value="1"/>
</dbReference>
<evidence type="ECO:0000259" key="1">
    <source>
        <dbReference type="PROSITE" id="PS51379"/>
    </source>
</evidence>
<dbReference type="InterPro" id="IPR014729">
    <property type="entry name" value="Rossmann-like_a/b/a_fold"/>
</dbReference>
<dbReference type="InterPro" id="IPR017896">
    <property type="entry name" value="4Fe4S_Fe-S-bd"/>
</dbReference>
<dbReference type="RefSeq" id="WP_368483917.1">
    <property type="nucleotide sequence ID" value="NZ_MNTG01000042.1"/>
</dbReference>
<dbReference type="PANTHER" id="PTHR43196">
    <property type="entry name" value="SULFATE ADENYLYLTRANSFERASE SUBUNIT 2"/>
    <property type="match status" value="1"/>
</dbReference>
<sequence length="574" mass="66434">MWCINCQIETNNDVCPVCKQKTIEDIPTDVLWCHECKIPVQQTVNQSDYKICPICHSKMKHLSTDLRPVFPEERLLVELLIGKKPYEWIQKSVWASNSRYYVDGKSIPVASKVFQAADADDLIKKLAEYQEGNTYQYFDMYITKFVQANKNRLNWLKDEAFSFIKNTASKFEEEQIVLSFSGGKDSTVTADIVIKALSNPSLVHIFGDTTLEFPLTIEYAHRYRENNPQAIFQIAKNREQIFYDVCSDIGPPARMMRWCCSMFKTGPITRVLNNLYRNQQILTFYGIRKAESVSRSKYNRVEGNSESVKIQKQTVASPIFFWRDIDVWLYMLAEKIDFNDAYRLGYDRVGCWCCPNNNQRAQFLSRIYMPEQSKKWRDFLIEFAKKIGKPDPEVYVDTGKWKARQGGNGLPAANDVKIKFTNCTSEEHAKIYKLVRQFDDELVNLFTPFGRVAPELGQKLLHEVLIVDIRTNVPILSIQPFGNSEFDYAVKVRTMNVASHDDLQRMVSYQIKKFNACRKCLKCESLCKAGAISIIGDEYYINPDKCVHCKMCVTPKYLDGGCMMEKYLRTLSKK</sequence>
<dbReference type="Gene3D" id="3.40.50.620">
    <property type="entry name" value="HUPs"/>
    <property type="match status" value="1"/>
</dbReference>
<evidence type="ECO:0000313" key="3">
    <source>
        <dbReference type="Proteomes" id="UP000186777"/>
    </source>
</evidence>
<dbReference type="EMBL" id="MNTG01000042">
    <property type="protein sequence ID" value="OLA36688.1"/>
    <property type="molecule type" value="Genomic_DNA"/>
</dbReference>
<gene>
    <name evidence="2" type="ORF">BHW43_09085</name>
</gene>
<dbReference type="InterPro" id="IPR050128">
    <property type="entry name" value="Sulfate_adenylyltrnsfr_sub2"/>
</dbReference>
<comment type="caution">
    <text evidence="2">The sequence shown here is derived from an EMBL/GenBank/DDBJ whole genome shotgun (WGS) entry which is preliminary data.</text>
</comment>
<accession>A0A1Q6R2T2</accession>